<gene>
    <name evidence="3" type="ORF">PH7735_00050</name>
</gene>
<dbReference type="AlphaFoldDB" id="A0A0P1HZS4"/>
<evidence type="ECO:0000313" key="4">
    <source>
        <dbReference type="Proteomes" id="UP000051870"/>
    </source>
</evidence>
<dbReference type="RefSeq" id="WP_058309340.1">
    <property type="nucleotide sequence ID" value="NZ_CYTW01000001.1"/>
</dbReference>
<feature type="region of interest" description="Disordered" evidence="1">
    <location>
        <begin position="61"/>
        <end position="100"/>
    </location>
</feature>
<keyword evidence="2" id="KW-0732">Signal</keyword>
<protein>
    <recommendedName>
        <fullName evidence="5">Integral membrane protein</fullName>
    </recommendedName>
</protein>
<reference evidence="4" key="1">
    <citation type="submission" date="2015-09" db="EMBL/GenBank/DDBJ databases">
        <authorList>
            <person name="Rodrigo-Torres Lidia"/>
            <person name="Arahal R.David."/>
        </authorList>
    </citation>
    <scope>NUCLEOTIDE SEQUENCE [LARGE SCALE GENOMIC DNA]</scope>
    <source>
        <strain evidence="4">CECT 7735</strain>
    </source>
</reference>
<feature type="chain" id="PRO_5006064762" description="Integral membrane protein" evidence="2">
    <location>
        <begin position="32"/>
        <end position="178"/>
    </location>
</feature>
<dbReference type="GeneID" id="83879154"/>
<evidence type="ECO:0000313" key="3">
    <source>
        <dbReference type="EMBL" id="CUJ81655.1"/>
    </source>
</evidence>
<sequence length="178" mass="20020">MSSLSISRKFILSIVSAAVAVTALSARPASALSDEDAAKLVFGAAALFMIGKAIDDHDKPARVTRQQHYHPQPQRVRPQPRHTHAAPHVARPTPRPLPQRARESYKSYVPRGCVRKFETNRKGHVSMLGERCIKEHYPQAHLLPKTCKTRIHTPAYGVVKGYDQRCLKDKGFKLTRRK</sequence>
<proteinExistence type="predicted"/>
<organism evidence="3 4">
    <name type="scientific">Shimia thalassica</name>
    <dbReference type="NCBI Taxonomy" id="1715693"/>
    <lineage>
        <taxon>Bacteria</taxon>
        <taxon>Pseudomonadati</taxon>
        <taxon>Pseudomonadota</taxon>
        <taxon>Alphaproteobacteria</taxon>
        <taxon>Rhodobacterales</taxon>
        <taxon>Roseobacteraceae</taxon>
    </lineage>
</organism>
<name>A0A0P1HZS4_9RHOB</name>
<dbReference type="STRING" id="1715693.PH7735_00050"/>
<accession>A0A0P1HZS4</accession>
<evidence type="ECO:0000256" key="2">
    <source>
        <dbReference type="SAM" id="SignalP"/>
    </source>
</evidence>
<feature type="signal peptide" evidence="2">
    <location>
        <begin position="1"/>
        <end position="31"/>
    </location>
</feature>
<dbReference type="EMBL" id="CYTW01000001">
    <property type="protein sequence ID" value="CUJ81655.1"/>
    <property type="molecule type" value="Genomic_DNA"/>
</dbReference>
<evidence type="ECO:0000256" key="1">
    <source>
        <dbReference type="SAM" id="MobiDB-lite"/>
    </source>
</evidence>
<evidence type="ECO:0008006" key="5">
    <source>
        <dbReference type="Google" id="ProtNLM"/>
    </source>
</evidence>
<keyword evidence="4" id="KW-1185">Reference proteome</keyword>
<dbReference type="Proteomes" id="UP000051870">
    <property type="component" value="Unassembled WGS sequence"/>
</dbReference>